<dbReference type="PROSITE" id="PS51155">
    <property type="entry name" value="CHIT_BIND_RR_2"/>
    <property type="match status" value="1"/>
</dbReference>
<gene>
    <name evidence="5" type="primary">LOC105271431</name>
</gene>
<reference evidence="5" key="1">
    <citation type="submission" date="2025-08" db="UniProtKB">
        <authorList>
            <consortium name="RefSeq"/>
        </authorList>
    </citation>
    <scope>IDENTIFICATION</scope>
    <source>
        <strain evidence="5">USDA-PBARC FA_bdor</strain>
        <tissue evidence="5">Whole organism</tissue>
    </source>
</reference>
<feature type="chain" id="PRO_5040250560" evidence="3">
    <location>
        <begin position="17"/>
        <end position="114"/>
    </location>
</feature>
<dbReference type="InterPro" id="IPR050468">
    <property type="entry name" value="Cuticle_Struct_Prot"/>
</dbReference>
<dbReference type="RefSeq" id="XP_011311286.1">
    <property type="nucleotide sequence ID" value="XM_011312984.1"/>
</dbReference>
<dbReference type="GO" id="GO:0062129">
    <property type="term" value="C:chitin-based extracellular matrix"/>
    <property type="evidence" value="ECO:0007669"/>
    <property type="project" value="TreeGrafter"/>
</dbReference>
<dbReference type="PANTHER" id="PTHR10380:SF218">
    <property type="entry name" value="ADULT CUTICLE PROTEIN 65AA-RELATED"/>
    <property type="match status" value="1"/>
</dbReference>
<name>A0A9R1TLQ6_9HYME</name>
<dbReference type="Pfam" id="PF00379">
    <property type="entry name" value="Chitin_bind_4"/>
    <property type="match status" value="1"/>
</dbReference>
<evidence type="ECO:0000313" key="4">
    <source>
        <dbReference type="Proteomes" id="UP000694866"/>
    </source>
</evidence>
<dbReference type="PANTHER" id="PTHR10380">
    <property type="entry name" value="CUTICLE PROTEIN"/>
    <property type="match status" value="1"/>
</dbReference>
<evidence type="ECO:0000256" key="2">
    <source>
        <dbReference type="PROSITE-ProRule" id="PRU00497"/>
    </source>
</evidence>
<dbReference type="Proteomes" id="UP000694866">
    <property type="component" value="Unplaced"/>
</dbReference>
<protein>
    <submittedName>
        <fullName evidence="5">Larval cuticle protein 8-like</fullName>
    </submittedName>
</protein>
<evidence type="ECO:0000256" key="1">
    <source>
        <dbReference type="ARBA" id="ARBA00022460"/>
    </source>
</evidence>
<dbReference type="InterPro" id="IPR031311">
    <property type="entry name" value="CHIT_BIND_RR_consensus"/>
</dbReference>
<dbReference type="OrthoDB" id="7255276at2759"/>
<keyword evidence="1 2" id="KW-0193">Cuticle</keyword>
<dbReference type="PRINTS" id="PR00947">
    <property type="entry name" value="CUTICLE"/>
</dbReference>
<dbReference type="GeneID" id="105271431"/>
<evidence type="ECO:0000313" key="5">
    <source>
        <dbReference type="RefSeq" id="XP_011311286.1"/>
    </source>
</evidence>
<dbReference type="AlphaFoldDB" id="A0A9R1TLQ6"/>
<keyword evidence="3" id="KW-0732">Signal</keyword>
<sequence length="114" mass="12287">MKMMIVLVAMVAVALAAPAKEQKEVIVVKETLHENNGLPEGYQYGYELSDGSSKQEQAQFEEAVDEEGKPVQAIVVRGSYSFVGEDGVTYTINYTADSNGFHPEGAHLPVAPVA</sequence>
<dbReference type="GO" id="GO:0008010">
    <property type="term" value="F:structural constituent of chitin-based larval cuticle"/>
    <property type="evidence" value="ECO:0007669"/>
    <property type="project" value="TreeGrafter"/>
</dbReference>
<organism evidence="4 5">
    <name type="scientific">Fopius arisanus</name>
    <dbReference type="NCBI Taxonomy" id="64838"/>
    <lineage>
        <taxon>Eukaryota</taxon>
        <taxon>Metazoa</taxon>
        <taxon>Ecdysozoa</taxon>
        <taxon>Arthropoda</taxon>
        <taxon>Hexapoda</taxon>
        <taxon>Insecta</taxon>
        <taxon>Pterygota</taxon>
        <taxon>Neoptera</taxon>
        <taxon>Endopterygota</taxon>
        <taxon>Hymenoptera</taxon>
        <taxon>Apocrita</taxon>
        <taxon>Ichneumonoidea</taxon>
        <taxon>Braconidae</taxon>
        <taxon>Opiinae</taxon>
        <taxon>Fopius</taxon>
    </lineage>
</organism>
<feature type="signal peptide" evidence="3">
    <location>
        <begin position="1"/>
        <end position="16"/>
    </location>
</feature>
<dbReference type="KEGG" id="fas:105271431"/>
<proteinExistence type="predicted"/>
<accession>A0A9R1TLQ6</accession>
<dbReference type="PROSITE" id="PS00233">
    <property type="entry name" value="CHIT_BIND_RR_1"/>
    <property type="match status" value="1"/>
</dbReference>
<evidence type="ECO:0000256" key="3">
    <source>
        <dbReference type="SAM" id="SignalP"/>
    </source>
</evidence>
<dbReference type="InterPro" id="IPR000618">
    <property type="entry name" value="Insect_cuticle"/>
</dbReference>
<keyword evidence="4" id="KW-1185">Reference proteome</keyword>